<protein>
    <submittedName>
        <fullName evidence="3">Mitotic checkpoint serine threonine- kinase BUB1 isoform X1</fullName>
    </submittedName>
</protein>
<dbReference type="InterPro" id="IPR013212">
    <property type="entry name" value="Mad3/Bub1_I"/>
</dbReference>
<keyword evidence="3" id="KW-0808">Transferase</keyword>
<dbReference type="Pfam" id="PF08311">
    <property type="entry name" value="Mad3_BUB1_I"/>
    <property type="match status" value="1"/>
</dbReference>
<evidence type="ECO:0000256" key="1">
    <source>
        <dbReference type="SAM" id="Phobius"/>
    </source>
</evidence>
<keyword evidence="1" id="KW-0812">Transmembrane</keyword>
<dbReference type="Gene3D" id="1.10.510.10">
    <property type="entry name" value="Transferase(Phosphotransferase) domain 1"/>
    <property type="match status" value="1"/>
</dbReference>
<dbReference type="Proteomes" id="UP001295444">
    <property type="component" value="Chromosome 02"/>
</dbReference>
<dbReference type="PROSITE" id="PS51489">
    <property type="entry name" value="BUB1_N"/>
    <property type="match status" value="1"/>
</dbReference>
<keyword evidence="3" id="KW-0418">Kinase</keyword>
<accession>A0AAD1RGP6</accession>
<dbReference type="GO" id="GO:0007094">
    <property type="term" value="P:mitotic spindle assembly checkpoint signaling"/>
    <property type="evidence" value="ECO:0007669"/>
    <property type="project" value="InterPro"/>
</dbReference>
<dbReference type="SMART" id="SM00777">
    <property type="entry name" value="Mad3_BUB1_I"/>
    <property type="match status" value="1"/>
</dbReference>
<sequence>MDLQSCVQMFESHIQTYKGDDPLDLWERYVQWAEEALPPQEKRNILCLLERLVKNFIGDKRYSNDERYLKHCFKFVRDCLAEQVGDVALAGGLCVGYIHNQGIGHRSAPLYVIWAQQLEAKGDVQSASTLFQMGFHLNAEPRDILDHHYRAFQIRVSQNVPERGSSVAPLKDSQVINQIVPNMVSVDQAKCQNPTGIQNPSTCKDEPNVERYVTISKSAVVPQPAQSSGVECKQVPMYCKEKLICGDSELSLEEYRASIYRKKLEQRRKMQQFEEEEKKYLKVQEETALHERLLKQKMEQLSSLLHTQNKPETLAPTVLEAPHGASLLSEPATMNSTGYPALGAGNISIVHQQEMSTSGHLRPIVISAPHVIQPMPSPAVAFGNSQLATSRLDQSLNRVPPHTQLLGHHSQYYAPVTPGHAMLTKPSSEHDRYAVAFPDVPKPLCHNTSSSHGLKGIQGIKEVANSSGSFVNASHITPNTSLGMAQPTPSKVLPSPTVNTKEALGFIMDIFQTSTLPENEDEEDFFDPPDKSEQDFEVFCRNDNKDPPTIGGFLALENVAPALPSGFSIFEDDANKEHNGLPQSKPVDVKTFGERPVLAHSKSIDEARASESPGEDCTVWASRCNKTLAPSPNSTGDFAMSARLASTPAIKLVEKVCQIVADKENAVTDNGGHMNFDITEDKFIQATKTRKLSPIQEQSPEHSKILMNAESLSSGTIFPNVPQILEMTAEVDQTGKRLAACKLSDTLHCTLPTSIEDPWGVTTQPLNLCEEEEEEPSQIPAHSTGHDKCNHQQKKETVRIVYYSIFGHENEEGERVCMRGTTQAVFLTTTACRSSYIGIWQTPLNCSGYEKSHKFQCSNRFWEYSASCQSSLEELKSLENLLYVSYNNVHRPVSLERTQTAVLNKFLQYVQTYITVINWFPPPGCVIPFFLFFIFFIFVVHVIQCHGDHGEIDIHYFNVKEIVVQNTSSTITSIACCSGKVVIVRGVLILKFSKCSVFDFQTDYFGVAGTVYCMLFGNYMKVKNENGVWKTDGNFKRCQQGPLWIEFFDTLLNIPNCHSPSPLKALREKFVNIYLRDYSKKIKALRQRLIILLLEDNRARK</sequence>
<dbReference type="GO" id="GO:0004672">
    <property type="term" value="F:protein kinase activity"/>
    <property type="evidence" value="ECO:0007669"/>
    <property type="project" value="TreeGrafter"/>
</dbReference>
<dbReference type="GO" id="GO:0005634">
    <property type="term" value="C:nucleus"/>
    <property type="evidence" value="ECO:0007669"/>
    <property type="project" value="TreeGrafter"/>
</dbReference>
<evidence type="ECO:0000313" key="3">
    <source>
        <dbReference type="EMBL" id="CAH2253102.1"/>
    </source>
</evidence>
<keyword evidence="4" id="KW-1185">Reference proteome</keyword>
<feature type="transmembrane region" description="Helical" evidence="1">
    <location>
        <begin position="926"/>
        <end position="943"/>
    </location>
</feature>
<organism evidence="3 4">
    <name type="scientific">Pelobates cultripes</name>
    <name type="common">Western spadefoot toad</name>
    <dbReference type="NCBI Taxonomy" id="61616"/>
    <lineage>
        <taxon>Eukaryota</taxon>
        <taxon>Metazoa</taxon>
        <taxon>Chordata</taxon>
        <taxon>Craniata</taxon>
        <taxon>Vertebrata</taxon>
        <taxon>Euteleostomi</taxon>
        <taxon>Amphibia</taxon>
        <taxon>Batrachia</taxon>
        <taxon>Anura</taxon>
        <taxon>Pelobatoidea</taxon>
        <taxon>Pelobatidae</taxon>
        <taxon>Pelobates</taxon>
    </lineage>
</organism>
<dbReference type="AlphaFoldDB" id="A0AAD1RGP6"/>
<feature type="domain" description="BUB1 N-terminal" evidence="2">
    <location>
        <begin position="10"/>
        <end position="173"/>
    </location>
</feature>
<evidence type="ECO:0000313" key="4">
    <source>
        <dbReference type="Proteomes" id="UP001295444"/>
    </source>
</evidence>
<dbReference type="Gene3D" id="1.25.40.430">
    <property type="match status" value="1"/>
</dbReference>
<keyword evidence="1" id="KW-1133">Transmembrane helix</keyword>
<dbReference type="GO" id="GO:0051754">
    <property type="term" value="P:meiotic sister chromatid cohesion, centromeric"/>
    <property type="evidence" value="ECO:0007669"/>
    <property type="project" value="TreeGrafter"/>
</dbReference>
<reference evidence="3" key="1">
    <citation type="submission" date="2022-03" db="EMBL/GenBank/DDBJ databases">
        <authorList>
            <person name="Alioto T."/>
            <person name="Alioto T."/>
            <person name="Gomez Garrido J."/>
        </authorList>
    </citation>
    <scope>NUCLEOTIDE SEQUENCE</scope>
</reference>
<gene>
    <name evidence="3" type="ORF">PECUL_23A018691</name>
</gene>
<dbReference type="EMBL" id="OW240913">
    <property type="protein sequence ID" value="CAH2253102.1"/>
    <property type="molecule type" value="Genomic_DNA"/>
</dbReference>
<proteinExistence type="predicted"/>
<evidence type="ECO:0000259" key="2">
    <source>
        <dbReference type="PROSITE" id="PS51489"/>
    </source>
</evidence>
<dbReference type="PANTHER" id="PTHR14030:SF26">
    <property type="entry name" value="MITOTIC CHECKPOINT SERINE_THREONINE-PROTEIN KINASE BUB1"/>
    <property type="match status" value="1"/>
</dbReference>
<name>A0AAD1RGP6_PELCU</name>
<keyword evidence="1" id="KW-0472">Membrane</keyword>
<dbReference type="InterPro" id="IPR015661">
    <property type="entry name" value="Bub1/Mad3"/>
</dbReference>
<dbReference type="PANTHER" id="PTHR14030">
    <property type="entry name" value="MITOTIC CHECKPOINT SERINE/THREONINE-PROTEIN KINASE BUB1"/>
    <property type="match status" value="1"/>
</dbReference>